<protein>
    <submittedName>
        <fullName evidence="6">Tetraspanin</fullName>
    </submittedName>
</protein>
<evidence type="ECO:0000256" key="4">
    <source>
        <dbReference type="ARBA" id="ARBA00023136"/>
    </source>
</evidence>
<dbReference type="InterPro" id="IPR008952">
    <property type="entry name" value="Tetraspanin_EC2_sf"/>
</dbReference>
<evidence type="ECO:0000256" key="5">
    <source>
        <dbReference type="SAM" id="Phobius"/>
    </source>
</evidence>
<proteinExistence type="predicted"/>
<evidence type="ECO:0000256" key="2">
    <source>
        <dbReference type="ARBA" id="ARBA00022692"/>
    </source>
</evidence>
<dbReference type="WBParaSite" id="MCU_004677-RA">
    <property type="protein sequence ID" value="MCU_004677-RA"/>
    <property type="gene ID" value="MCU_004677"/>
</dbReference>
<dbReference type="InterPro" id="IPR018499">
    <property type="entry name" value="Tetraspanin/Peripherin"/>
</dbReference>
<sequence>MKTVDRTVEFNWCHKACCIRAFGDLACLISLLLGACTFGVSLMAIYTHGEVTKTFGINLYYGMYIVLFASLCTIWTAFLGLCGMSTKNRFFVLLLVGGSILLILILLAGLLLVLAFPYSSADFVKGVMLRNLKESYGSFALTTTAWDYLQSYLLCCAVEDNGWSAWKESEWFMDENALLLDDTKTIPESNPAFRMVPKTCCYRKLDYLTRQLTDEYEDLARCQNWQYGPPKFGDGAHNDALYYRGCLPTIQAYVARFGFWIAIFGSCSLFFLVISTAVGCWSLASM</sequence>
<accession>A0A5K3F3S5</accession>
<feature type="transmembrane region" description="Helical" evidence="5">
    <location>
        <begin position="257"/>
        <end position="284"/>
    </location>
</feature>
<keyword evidence="3 5" id="KW-1133">Transmembrane helix</keyword>
<comment type="subcellular location">
    <subcellularLocation>
        <location evidence="1">Membrane</location>
        <topology evidence="1">Multi-pass membrane protein</topology>
    </subcellularLocation>
</comment>
<dbReference type="Pfam" id="PF00335">
    <property type="entry name" value="Tetraspanin"/>
    <property type="match status" value="1"/>
</dbReference>
<dbReference type="Gene3D" id="1.10.1450.10">
    <property type="entry name" value="Tetraspanin"/>
    <property type="match status" value="1"/>
</dbReference>
<reference evidence="6" key="1">
    <citation type="submission" date="2019-11" db="UniProtKB">
        <authorList>
            <consortium name="WormBaseParasite"/>
        </authorList>
    </citation>
    <scope>IDENTIFICATION</scope>
</reference>
<dbReference type="AlphaFoldDB" id="A0A5K3F3S5"/>
<dbReference type="GO" id="GO:0016020">
    <property type="term" value="C:membrane"/>
    <property type="evidence" value="ECO:0007669"/>
    <property type="project" value="UniProtKB-SubCell"/>
</dbReference>
<organism evidence="6">
    <name type="scientific">Mesocestoides corti</name>
    <name type="common">Flatworm</name>
    <dbReference type="NCBI Taxonomy" id="53468"/>
    <lineage>
        <taxon>Eukaryota</taxon>
        <taxon>Metazoa</taxon>
        <taxon>Spiralia</taxon>
        <taxon>Lophotrochozoa</taxon>
        <taxon>Platyhelminthes</taxon>
        <taxon>Cestoda</taxon>
        <taxon>Eucestoda</taxon>
        <taxon>Cyclophyllidea</taxon>
        <taxon>Mesocestoididae</taxon>
        <taxon>Mesocestoides</taxon>
    </lineage>
</organism>
<name>A0A5K3F3S5_MESCO</name>
<keyword evidence="4 5" id="KW-0472">Membrane</keyword>
<feature type="transmembrane region" description="Helical" evidence="5">
    <location>
        <begin position="59"/>
        <end position="78"/>
    </location>
</feature>
<keyword evidence="2 5" id="KW-0812">Transmembrane</keyword>
<evidence type="ECO:0000313" key="6">
    <source>
        <dbReference type="WBParaSite" id="MCU_004677-RA"/>
    </source>
</evidence>
<evidence type="ECO:0000256" key="3">
    <source>
        <dbReference type="ARBA" id="ARBA00022989"/>
    </source>
</evidence>
<feature type="transmembrane region" description="Helical" evidence="5">
    <location>
        <begin position="90"/>
        <end position="118"/>
    </location>
</feature>
<evidence type="ECO:0000256" key="1">
    <source>
        <dbReference type="ARBA" id="ARBA00004141"/>
    </source>
</evidence>
<feature type="transmembrane region" description="Helical" evidence="5">
    <location>
        <begin position="21"/>
        <end position="47"/>
    </location>
</feature>